<dbReference type="NCBIfam" id="TIGR01539">
    <property type="entry name" value="portal_lambda"/>
    <property type="match status" value="1"/>
</dbReference>
<organism evidence="2 3">
    <name type="scientific">Parasutterella secunda</name>
    <dbReference type="NCBI Taxonomy" id="626947"/>
    <lineage>
        <taxon>Bacteria</taxon>
        <taxon>Pseudomonadati</taxon>
        <taxon>Pseudomonadota</taxon>
        <taxon>Betaproteobacteria</taxon>
        <taxon>Burkholderiales</taxon>
        <taxon>Sutterellaceae</taxon>
        <taxon>Parasutterella</taxon>
    </lineage>
</organism>
<proteinExistence type="predicted"/>
<evidence type="ECO:0000313" key="3">
    <source>
        <dbReference type="Proteomes" id="UP000777002"/>
    </source>
</evidence>
<sequence length="501" mass="56706">MRKSKAKRKQPTPQKTIIRREYAAAQGGRLTSDWMAAGTSQDSELYSSLTTLRNRSRQMIRDNPHAANLRRIIQDNVVGTGIGIQCQILNNDGVSDDRLNNQIEEAWKEWSEKETCHTAGQLCLSDLLRLVIGAVFQDGEAFIRKVPMAFGGGKIPLALEIIEPDLIFDQGVSIYQSRNHTVRLGVEVDEWNRPVAYWMRRAHPGDMSFVGQSVTGAGLRRIPADEIEHLYLIERWPQTRGTPWMHSVLRRMRDMGGYTESELVAARASANVLGFIERQDMTPDEMQEDPRKREQTIASEPGEIRRLYGGETFTGFAPSRPNSNLDPFMRYMLREVAAGVGVSYESLSRDYSQSNYSSSRLALLDDRNLWRVLQGWLIRNYLTPIYRRWLDAAVLSGVLDIPDYFSNKKRYQAVRFKPRGWSWVDPQKEVQAYALAVANGFMSRSDVIAAIGNGQDREDVDKAIKRDREGAAALGLQFDPTIKQSSPGTKVDETNLNDTGQ</sequence>
<name>A0ABS2GT01_9BURK</name>
<protein>
    <submittedName>
        <fullName evidence="2">Phage portal protein</fullName>
    </submittedName>
</protein>
<dbReference type="Proteomes" id="UP000777002">
    <property type="component" value="Unassembled WGS sequence"/>
</dbReference>
<evidence type="ECO:0000256" key="1">
    <source>
        <dbReference type="SAM" id="MobiDB-lite"/>
    </source>
</evidence>
<reference evidence="2 3" key="1">
    <citation type="journal article" date="2021" name="Sci. Rep.">
        <title>The distribution of antibiotic resistance genes in chicken gut microbiota commensals.</title>
        <authorList>
            <person name="Juricova H."/>
            <person name="Matiasovicova J."/>
            <person name="Kubasova T."/>
            <person name="Cejkova D."/>
            <person name="Rychlik I."/>
        </authorList>
    </citation>
    <scope>NUCLEOTIDE SEQUENCE [LARGE SCALE GENOMIC DNA]</scope>
    <source>
        <strain evidence="2 3">An562</strain>
    </source>
</reference>
<feature type="region of interest" description="Disordered" evidence="1">
    <location>
        <begin position="480"/>
        <end position="501"/>
    </location>
</feature>
<gene>
    <name evidence="2" type="ORF">H5985_04845</name>
</gene>
<feature type="compositionally biased region" description="Polar residues" evidence="1">
    <location>
        <begin position="482"/>
        <end position="501"/>
    </location>
</feature>
<dbReference type="InterPro" id="IPR006429">
    <property type="entry name" value="Phage_lambda_portal"/>
</dbReference>
<dbReference type="Pfam" id="PF05136">
    <property type="entry name" value="Phage_portal_2"/>
    <property type="match status" value="1"/>
</dbReference>
<accession>A0ABS2GT01</accession>
<comment type="caution">
    <text evidence="2">The sequence shown here is derived from an EMBL/GenBank/DDBJ whole genome shotgun (WGS) entry which is preliminary data.</text>
</comment>
<dbReference type="EMBL" id="JACJKX010000007">
    <property type="protein sequence ID" value="MBM6928596.1"/>
    <property type="molecule type" value="Genomic_DNA"/>
</dbReference>
<dbReference type="RefSeq" id="WP_205050184.1">
    <property type="nucleotide sequence ID" value="NZ_JACJKX010000007.1"/>
</dbReference>
<evidence type="ECO:0000313" key="2">
    <source>
        <dbReference type="EMBL" id="MBM6928596.1"/>
    </source>
</evidence>
<keyword evidence="3" id="KW-1185">Reference proteome</keyword>